<dbReference type="PaxDb" id="4577-GRMZM2G070312_P02"/>
<gene>
    <name evidence="3" type="ORF">ZEAMMB73_Zm00001d052346</name>
</gene>
<evidence type="ECO:0000256" key="1">
    <source>
        <dbReference type="SAM" id="MobiDB-lite"/>
    </source>
</evidence>
<dbReference type="PANTHER" id="PTHR45979:SF29">
    <property type="entry name" value="POLYMERASE NUCLEOTIDYL TRANSFERASE DOMAIN-CONTAINING PROTEIN"/>
    <property type="match status" value="1"/>
</dbReference>
<dbReference type="ExpressionAtlas" id="A0A1D6QGJ6">
    <property type="expression patterns" value="baseline and differential"/>
</dbReference>
<name>A0A1D6QGJ6_MAIZE</name>
<evidence type="ECO:0000259" key="2">
    <source>
        <dbReference type="Pfam" id="PF22600"/>
    </source>
</evidence>
<dbReference type="PANTHER" id="PTHR45979">
    <property type="entry name" value="PAP/OAS1 SUBSTRATE-BINDING DOMAIN SUPERFAMILY"/>
    <property type="match status" value="1"/>
</dbReference>
<feature type="domain" description="Poly(A) RNA polymerase mitochondrial-like central palm" evidence="2">
    <location>
        <begin position="81"/>
        <end position="183"/>
    </location>
</feature>
<dbReference type="Gene3D" id="3.30.460.10">
    <property type="entry name" value="Beta Polymerase, domain 2"/>
    <property type="match status" value="1"/>
</dbReference>
<sequence length="198" mass="22024">MSIIYTATSHPLPRTVGTKMTTPPRRSPPLRGRGHAGLRALAPMVNIHERSPVPACVPAHPDPSSSISPDDWRRLEGATFSVMCKIHPTVSSQHLRARVIDYVQRLFRLHHDGYQVISFGSVPLKTYLPDGDIDLTLLCAAISDENLENEVCAILKSEEQRKDSEFEVKDVKYVPAEVKLVKVPYSKIVDLYGGRSSL</sequence>
<protein>
    <submittedName>
        <fullName evidence="3">PAP/OAS1 substrate-binding domain superfamily</fullName>
    </submittedName>
</protein>
<dbReference type="InterPro" id="IPR043519">
    <property type="entry name" value="NT_sf"/>
</dbReference>
<dbReference type="InterPro" id="IPR054708">
    <property type="entry name" value="MTPAP-like_central"/>
</dbReference>
<feature type="region of interest" description="Disordered" evidence="1">
    <location>
        <begin position="1"/>
        <end position="32"/>
    </location>
</feature>
<reference evidence="3" key="1">
    <citation type="submission" date="2015-12" db="EMBL/GenBank/DDBJ databases">
        <title>Update maize B73 reference genome by single molecule sequencing technologies.</title>
        <authorList>
            <consortium name="Maize Genome Sequencing Project"/>
            <person name="Ware D."/>
        </authorList>
    </citation>
    <scope>NUCLEOTIDE SEQUENCE</scope>
    <source>
        <tissue evidence="3">Seedling</tissue>
    </source>
</reference>
<dbReference type="eggNOG" id="KOG1906">
    <property type="taxonomic scope" value="Eukaryota"/>
</dbReference>
<accession>A0A1D6QGJ6</accession>
<accession>A0A3L6F8N4</accession>
<dbReference type="EMBL" id="CM000780">
    <property type="protein sequence ID" value="AQK57017.1"/>
    <property type="molecule type" value="Genomic_DNA"/>
</dbReference>
<proteinExistence type="predicted"/>
<dbReference type="SUPFAM" id="SSF81301">
    <property type="entry name" value="Nucleotidyltransferase"/>
    <property type="match status" value="1"/>
</dbReference>
<organism evidence="3">
    <name type="scientific">Zea mays</name>
    <name type="common">Maize</name>
    <dbReference type="NCBI Taxonomy" id="4577"/>
    <lineage>
        <taxon>Eukaryota</taxon>
        <taxon>Viridiplantae</taxon>
        <taxon>Streptophyta</taxon>
        <taxon>Embryophyta</taxon>
        <taxon>Tracheophyta</taxon>
        <taxon>Spermatophyta</taxon>
        <taxon>Magnoliopsida</taxon>
        <taxon>Liliopsida</taxon>
        <taxon>Poales</taxon>
        <taxon>Poaceae</taxon>
        <taxon>PACMAD clade</taxon>
        <taxon>Panicoideae</taxon>
        <taxon>Andropogonodae</taxon>
        <taxon>Andropogoneae</taxon>
        <taxon>Tripsacinae</taxon>
        <taxon>Zea</taxon>
    </lineage>
</organism>
<dbReference type="InParanoid" id="A0A1D6QGJ6"/>
<dbReference type="SMR" id="A0A1D6QGJ6"/>
<dbReference type="Pfam" id="PF22600">
    <property type="entry name" value="MTPAP-like_central"/>
    <property type="match status" value="1"/>
</dbReference>
<dbReference type="AlphaFoldDB" id="A0A1D6QGJ6"/>
<dbReference type="STRING" id="4577.A0A1D6QGJ6"/>
<evidence type="ECO:0000313" key="3">
    <source>
        <dbReference type="EMBL" id="AQK57017.1"/>
    </source>
</evidence>
<dbReference type="InterPro" id="IPR058921">
    <property type="entry name" value="PAP/OAS1-rel"/>
</dbReference>